<dbReference type="EnsemblPlants" id="AUR62004536-RA">
    <property type="protein sequence ID" value="AUR62004536-RA:cds"/>
    <property type="gene ID" value="AUR62004536"/>
</dbReference>
<dbReference type="PROSITE" id="PS50255">
    <property type="entry name" value="CYTOCHROME_B5_2"/>
    <property type="match status" value="1"/>
</dbReference>
<name>A0A803KZS6_CHEQI</name>
<feature type="transmembrane region" description="Helical" evidence="8">
    <location>
        <begin position="109"/>
        <end position="129"/>
    </location>
</feature>
<gene>
    <name evidence="10" type="primary">LOC110714171</name>
</gene>
<evidence type="ECO:0000256" key="8">
    <source>
        <dbReference type="RuleBase" id="RU362121"/>
    </source>
</evidence>
<dbReference type="GeneID" id="110714171"/>
<accession>A0A803KZS6</accession>
<dbReference type="OrthoDB" id="260519at2759"/>
<keyword evidence="2 8" id="KW-0349">Heme</keyword>
<keyword evidence="3 8" id="KW-0812">Transmembrane</keyword>
<keyword evidence="5 8" id="KW-0408">Iron</keyword>
<dbReference type="OMA" id="CWLIINA"/>
<dbReference type="GO" id="GO:0020037">
    <property type="term" value="F:heme binding"/>
    <property type="evidence" value="ECO:0007669"/>
    <property type="project" value="UniProtKB-UniRule"/>
</dbReference>
<reference evidence="10" key="2">
    <citation type="submission" date="2021-03" db="UniProtKB">
        <authorList>
            <consortium name="EnsemblPlants"/>
        </authorList>
    </citation>
    <scope>IDENTIFICATION</scope>
</reference>
<dbReference type="GO" id="GO:0046872">
    <property type="term" value="F:metal ion binding"/>
    <property type="evidence" value="ECO:0007669"/>
    <property type="project" value="UniProtKB-UniRule"/>
</dbReference>
<keyword evidence="6 8" id="KW-0472">Membrane</keyword>
<keyword evidence="4 8" id="KW-0479">Metal-binding</keyword>
<proteinExistence type="inferred from homology"/>
<dbReference type="Pfam" id="PF00173">
    <property type="entry name" value="Cyt-b5"/>
    <property type="match status" value="1"/>
</dbReference>
<dbReference type="InterPro" id="IPR050668">
    <property type="entry name" value="Cytochrome_b5"/>
</dbReference>
<evidence type="ECO:0000256" key="7">
    <source>
        <dbReference type="ARBA" id="ARBA00038168"/>
    </source>
</evidence>
<evidence type="ECO:0000259" key="9">
    <source>
        <dbReference type="PROSITE" id="PS50255"/>
    </source>
</evidence>
<dbReference type="InterPro" id="IPR036400">
    <property type="entry name" value="Cyt_B5-like_heme/steroid_sf"/>
</dbReference>
<evidence type="ECO:0000256" key="5">
    <source>
        <dbReference type="ARBA" id="ARBA00023004"/>
    </source>
</evidence>
<dbReference type="SUPFAM" id="SSF55856">
    <property type="entry name" value="Cytochrome b5-like heme/steroid binding domain"/>
    <property type="match status" value="1"/>
</dbReference>
<evidence type="ECO:0000256" key="4">
    <source>
        <dbReference type="ARBA" id="ARBA00022723"/>
    </source>
</evidence>
<keyword evidence="11" id="KW-1185">Reference proteome</keyword>
<reference evidence="10" key="1">
    <citation type="journal article" date="2017" name="Nature">
        <title>The genome of Chenopodium quinoa.</title>
        <authorList>
            <person name="Jarvis D.E."/>
            <person name="Ho Y.S."/>
            <person name="Lightfoot D.J."/>
            <person name="Schmoeckel S.M."/>
            <person name="Li B."/>
            <person name="Borm T.J.A."/>
            <person name="Ohyanagi H."/>
            <person name="Mineta K."/>
            <person name="Michell C.T."/>
            <person name="Saber N."/>
            <person name="Kharbatia N.M."/>
            <person name="Rupper R.R."/>
            <person name="Sharp A.R."/>
            <person name="Dally N."/>
            <person name="Boughton B.A."/>
            <person name="Woo Y.H."/>
            <person name="Gao G."/>
            <person name="Schijlen E.G.W.M."/>
            <person name="Guo X."/>
            <person name="Momin A.A."/>
            <person name="Negrao S."/>
            <person name="Al-Babili S."/>
            <person name="Gehring C."/>
            <person name="Roessner U."/>
            <person name="Jung C."/>
            <person name="Murphy K."/>
            <person name="Arold S.T."/>
            <person name="Gojobori T."/>
            <person name="van der Linden C.G."/>
            <person name="van Loo E.N."/>
            <person name="Jellen E.N."/>
            <person name="Maughan P.J."/>
            <person name="Tester M."/>
        </authorList>
    </citation>
    <scope>NUCLEOTIDE SEQUENCE [LARGE SCALE GENOMIC DNA]</scope>
    <source>
        <strain evidence="10">cv. PI 614886</strain>
    </source>
</reference>
<comment type="subcellular location">
    <subcellularLocation>
        <location evidence="1">Membrane</location>
    </subcellularLocation>
</comment>
<feature type="domain" description="Cytochrome b5 heme-binding" evidence="9">
    <location>
        <begin position="5"/>
        <end position="81"/>
    </location>
</feature>
<dbReference type="Gene3D" id="3.10.120.10">
    <property type="entry name" value="Cytochrome b5-like heme/steroid binding domain"/>
    <property type="match status" value="1"/>
</dbReference>
<dbReference type="FunFam" id="3.10.120.10:FF:000002">
    <property type="entry name" value="Cytochrome b5 type B"/>
    <property type="match status" value="1"/>
</dbReference>
<dbReference type="GO" id="GO:0016020">
    <property type="term" value="C:membrane"/>
    <property type="evidence" value="ECO:0007669"/>
    <property type="project" value="UniProtKB-SubCell"/>
</dbReference>
<dbReference type="PRINTS" id="PR00363">
    <property type="entry name" value="CYTOCHROMEB5"/>
</dbReference>
<dbReference type="Gramene" id="AUR62004536-RA">
    <property type="protein sequence ID" value="AUR62004536-RA:cds"/>
    <property type="gene ID" value="AUR62004536"/>
</dbReference>
<evidence type="ECO:0000256" key="2">
    <source>
        <dbReference type="ARBA" id="ARBA00022617"/>
    </source>
</evidence>
<evidence type="ECO:0000256" key="1">
    <source>
        <dbReference type="ARBA" id="ARBA00004370"/>
    </source>
</evidence>
<dbReference type="PROSITE" id="PS00191">
    <property type="entry name" value="CYTOCHROME_B5_1"/>
    <property type="match status" value="1"/>
</dbReference>
<evidence type="ECO:0000256" key="6">
    <source>
        <dbReference type="ARBA" id="ARBA00023136"/>
    </source>
</evidence>
<dbReference type="InterPro" id="IPR001199">
    <property type="entry name" value="Cyt_B5-like_heme/steroid-bd"/>
</dbReference>
<dbReference type="SMART" id="SM01117">
    <property type="entry name" value="Cyt-b5"/>
    <property type="match status" value="1"/>
</dbReference>
<dbReference type="KEGG" id="cqi:110714171"/>
<protein>
    <recommendedName>
        <fullName evidence="9">Cytochrome b5 heme-binding domain-containing protein</fullName>
    </recommendedName>
</protein>
<dbReference type="InterPro" id="IPR018506">
    <property type="entry name" value="Cyt_B5_heme-BS"/>
</dbReference>
<evidence type="ECO:0000313" key="11">
    <source>
        <dbReference type="Proteomes" id="UP000596660"/>
    </source>
</evidence>
<comment type="similarity">
    <text evidence="7 8">Belongs to the cytochrome b5 family.</text>
</comment>
<evidence type="ECO:0000256" key="3">
    <source>
        <dbReference type="ARBA" id="ARBA00022692"/>
    </source>
</evidence>
<dbReference type="RefSeq" id="XP_021748340.1">
    <property type="nucleotide sequence ID" value="XM_021892648.1"/>
</dbReference>
<sequence>MSSDPKLHGFEEVAKHNTKDDCWLIISGKAYDVTSFLDDHPGGDDVLLTATGKDATEDFEDIGHSDNARDMLKNYYVGDVDVSTIPSKHKPTKSQPSQATTQTNQSSGFLIKLLQFLLPLVILGLAFGLKNFKKESTS</sequence>
<dbReference type="SMR" id="A0A803KZS6"/>
<dbReference type="Proteomes" id="UP000596660">
    <property type="component" value="Unplaced"/>
</dbReference>
<dbReference type="AlphaFoldDB" id="A0A803KZS6"/>
<organism evidence="10 11">
    <name type="scientific">Chenopodium quinoa</name>
    <name type="common">Quinoa</name>
    <dbReference type="NCBI Taxonomy" id="63459"/>
    <lineage>
        <taxon>Eukaryota</taxon>
        <taxon>Viridiplantae</taxon>
        <taxon>Streptophyta</taxon>
        <taxon>Embryophyta</taxon>
        <taxon>Tracheophyta</taxon>
        <taxon>Spermatophyta</taxon>
        <taxon>Magnoliopsida</taxon>
        <taxon>eudicotyledons</taxon>
        <taxon>Gunneridae</taxon>
        <taxon>Pentapetalae</taxon>
        <taxon>Caryophyllales</taxon>
        <taxon>Chenopodiaceae</taxon>
        <taxon>Chenopodioideae</taxon>
        <taxon>Atripliceae</taxon>
        <taxon>Chenopodium</taxon>
    </lineage>
</organism>
<dbReference type="PANTHER" id="PTHR19359">
    <property type="entry name" value="CYTOCHROME B5"/>
    <property type="match status" value="1"/>
</dbReference>
<dbReference type="PANTHER" id="PTHR19359:SF139">
    <property type="entry name" value="CYTOCHROME B5-LIKE"/>
    <property type="match status" value="1"/>
</dbReference>
<evidence type="ECO:0000313" key="10">
    <source>
        <dbReference type="EnsemblPlants" id="AUR62004536-RA:cds"/>
    </source>
</evidence>
<keyword evidence="8" id="KW-1133">Transmembrane helix</keyword>